<evidence type="ECO:0000313" key="2">
    <source>
        <dbReference type="EMBL" id="QSJ03624.1"/>
    </source>
</evidence>
<dbReference type="Pfam" id="PF10263">
    <property type="entry name" value="SprT-like"/>
    <property type="match status" value="1"/>
</dbReference>
<feature type="domain" description="SprT-like" evidence="1">
    <location>
        <begin position="27"/>
        <end position="102"/>
    </location>
</feature>
<evidence type="ECO:0000259" key="1">
    <source>
        <dbReference type="Pfam" id="PF10263"/>
    </source>
</evidence>
<reference evidence="2" key="1">
    <citation type="submission" date="2021-02" db="EMBL/GenBank/DDBJ databases">
        <authorList>
            <person name="Xu Z."/>
        </authorList>
    </citation>
    <scope>NUCLEOTIDE SEQUENCE</scope>
</reference>
<dbReference type="GO" id="GO:0006950">
    <property type="term" value="P:response to stress"/>
    <property type="evidence" value="ECO:0007669"/>
    <property type="project" value="UniProtKB-ARBA"/>
</dbReference>
<accession>A0A898KC26</accession>
<evidence type="ECO:0000313" key="3">
    <source>
        <dbReference type="Proteomes" id="UP000662898"/>
    </source>
</evidence>
<organism evidence="2 3">
    <name type="scientific">Aeromonas phage vB_AsM_ZHF</name>
    <dbReference type="NCBI Taxonomy" id="2812849"/>
    <lineage>
        <taxon>Viruses</taxon>
        <taxon>Duplodnaviria</taxon>
        <taxon>Heunggongvirae</taxon>
        <taxon>Uroviricota</taxon>
        <taxon>Caudoviricetes</taxon>
        <taxon>Pantevenvirales</taxon>
        <taxon>Straboviridae</taxon>
        <taxon>Tulanevirus</taxon>
        <taxon>Tulanevirus asgz</taxon>
    </lineage>
</organism>
<dbReference type="Proteomes" id="UP000662898">
    <property type="component" value="Segment"/>
</dbReference>
<dbReference type="InterPro" id="IPR006640">
    <property type="entry name" value="SprT-like_domain"/>
</dbReference>
<protein>
    <recommendedName>
        <fullName evidence="1">SprT-like domain-containing protein</fullName>
    </recommendedName>
</protein>
<sequence length="190" mass="22294">MISQALKDKIQKYYGERVKWMRDNCIVDSTTPTYRLVFTKHKSFVGQCHYTKREIRISEKQNQYATWESIMDTVNHELAHWATRGHSHDVVWQQMAIRLGAIPRTKCDVGDLQKPFVILCKGEIVGYSEVMHTDEVAKTRYMRGKKKQTLGNLVYRPNPTFIDNSIWQENEEQKPLKKTNKIIADFLSDL</sequence>
<name>A0A898KC26_9CAUD</name>
<proteinExistence type="predicted"/>
<dbReference type="EMBL" id="MW584871">
    <property type="protein sequence ID" value="QSJ03624.1"/>
    <property type="molecule type" value="Genomic_DNA"/>
</dbReference>